<evidence type="ECO:0000313" key="3">
    <source>
        <dbReference type="EMBL" id="TRX96087.1"/>
    </source>
</evidence>
<keyword evidence="2" id="KW-0812">Transmembrane</keyword>
<accession>A0A553I7B3</accession>
<keyword evidence="4" id="KW-1185">Reference proteome</keyword>
<dbReference type="Pfam" id="PF03596">
    <property type="entry name" value="Cad"/>
    <property type="match status" value="1"/>
</dbReference>
<keyword evidence="2" id="KW-0472">Membrane</keyword>
<comment type="caution">
    <text evidence="3">The sequence shown here is derived from an EMBL/GenBank/DDBJ whole genome shotgun (WGS) entry which is preliminary data.</text>
</comment>
<feature type="transmembrane region" description="Helical" evidence="2">
    <location>
        <begin position="73"/>
        <end position="89"/>
    </location>
</feature>
<gene>
    <name evidence="3" type="ORF">FHL15_002811</name>
</gene>
<reference evidence="4" key="1">
    <citation type="submission" date="2019-06" db="EMBL/GenBank/DDBJ databases">
        <title>Draft genome sequence of the griseofulvin-producing fungus Xylaria cubensis strain G536.</title>
        <authorList>
            <person name="Mead M.E."/>
            <person name="Raja H.A."/>
            <person name="Steenwyk J.L."/>
            <person name="Knowles S.L."/>
            <person name="Oberlies N.H."/>
            <person name="Rokas A."/>
        </authorList>
    </citation>
    <scope>NUCLEOTIDE SEQUENCE [LARGE SCALE GENOMIC DNA]</scope>
    <source>
        <strain evidence="4">G536</strain>
    </source>
</reference>
<protein>
    <recommendedName>
        <fullName evidence="5">Cadmium resistance transporter</fullName>
    </recommendedName>
</protein>
<dbReference type="AlphaFoldDB" id="A0A553I7B3"/>
<dbReference type="EMBL" id="VFLP01000012">
    <property type="protein sequence ID" value="TRX96087.1"/>
    <property type="molecule type" value="Genomic_DNA"/>
</dbReference>
<sequence>MQFGQAIGTAALTFALTNIDDAFVLVTLFAESASSNTLTPLKITIGQYLGFTIIIAISLIGFGVAIVLPSEPIGFLGLFPILLGLWKLFDLLPAQAEEPENIQAAGLKSILKVSVITLLNGGDNIGTYIPLFSQVKSAEIAIYVVVYYILLGIWCLVAYLIIKQKHILSLIQKYVGVLIPFLYMGLGVYIVVKSDAYPWTIERIDNSLDHHPGRAILATLTVFVLLVSIGIMTWVRVFRRRKAFPALTDREANIIEHEIPDMERNIDASQANSPVQQDITPDIEPKANSSPKVISHELSAASTCYEQDDKTVGSS</sequence>
<evidence type="ECO:0000256" key="1">
    <source>
        <dbReference type="SAM" id="MobiDB-lite"/>
    </source>
</evidence>
<dbReference type="OrthoDB" id="3791566at2759"/>
<organism evidence="3 4">
    <name type="scientific">Xylaria flabelliformis</name>
    <dbReference type="NCBI Taxonomy" id="2512241"/>
    <lineage>
        <taxon>Eukaryota</taxon>
        <taxon>Fungi</taxon>
        <taxon>Dikarya</taxon>
        <taxon>Ascomycota</taxon>
        <taxon>Pezizomycotina</taxon>
        <taxon>Sordariomycetes</taxon>
        <taxon>Xylariomycetidae</taxon>
        <taxon>Xylariales</taxon>
        <taxon>Xylariaceae</taxon>
        <taxon>Xylaria</taxon>
    </lineage>
</organism>
<name>A0A553I7B3_9PEZI</name>
<feature type="transmembrane region" description="Helical" evidence="2">
    <location>
        <begin position="174"/>
        <end position="192"/>
    </location>
</feature>
<feature type="transmembrane region" description="Helical" evidence="2">
    <location>
        <begin position="45"/>
        <end position="68"/>
    </location>
</feature>
<keyword evidence="2" id="KW-1133">Transmembrane helix</keyword>
<feature type="transmembrane region" description="Helical" evidence="2">
    <location>
        <begin position="140"/>
        <end position="162"/>
    </location>
</feature>
<dbReference type="Proteomes" id="UP000319160">
    <property type="component" value="Unassembled WGS sequence"/>
</dbReference>
<evidence type="ECO:0000313" key="4">
    <source>
        <dbReference type="Proteomes" id="UP000319160"/>
    </source>
</evidence>
<evidence type="ECO:0000256" key="2">
    <source>
        <dbReference type="SAM" id="Phobius"/>
    </source>
</evidence>
<feature type="transmembrane region" description="Helical" evidence="2">
    <location>
        <begin position="212"/>
        <end position="235"/>
    </location>
</feature>
<feature type="region of interest" description="Disordered" evidence="1">
    <location>
        <begin position="271"/>
        <end position="292"/>
    </location>
</feature>
<evidence type="ECO:0008006" key="5">
    <source>
        <dbReference type="Google" id="ProtNLM"/>
    </source>
</evidence>
<dbReference type="InterPro" id="IPR004676">
    <property type="entry name" value="Cd-R_transporter"/>
</dbReference>
<proteinExistence type="predicted"/>